<sequence length="91" mass="10005">MTSAVQNATQVRINTQPLPSLPSVAGQQYQQQMSQPTNVTKLVSTVNGMMTRNMNALSSYGPQTSESLTPVIPRPDTPQVTDFCVQMNKRH</sequence>
<feature type="region of interest" description="Disordered" evidence="1">
    <location>
        <begin position="1"/>
        <end position="22"/>
    </location>
</feature>
<gene>
    <name evidence="2" type="ORF">WBA_LOCUS4566</name>
</gene>
<evidence type="ECO:0000256" key="1">
    <source>
        <dbReference type="SAM" id="MobiDB-lite"/>
    </source>
</evidence>
<feature type="compositionally biased region" description="Polar residues" evidence="1">
    <location>
        <begin position="1"/>
        <end position="18"/>
    </location>
</feature>
<evidence type="ECO:0000313" key="2">
    <source>
        <dbReference type="EMBL" id="VDM11180.1"/>
    </source>
</evidence>
<reference evidence="2 3" key="1">
    <citation type="submission" date="2018-11" db="EMBL/GenBank/DDBJ databases">
        <authorList>
            <consortium name="Pathogen Informatics"/>
        </authorList>
    </citation>
    <scope>NUCLEOTIDE SEQUENCE [LARGE SCALE GENOMIC DNA]</scope>
</reference>
<accession>A0A3P7DMR7</accession>
<dbReference type="EMBL" id="UYWW01001933">
    <property type="protein sequence ID" value="VDM11180.1"/>
    <property type="molecule type" value="Genomic_DNA"/>
</dbReference>
<protein>
    <submittedName>
        <fullName evidence="2">Uncharacterized protein</fullName>
    </submittedName>
</protein>
<organism evidence="2 3">
    <name type="scientific">Wuchereria bancrofti</name>
    <dbReference type="NCBI Taxonomy" id="6293"/>
    <lineage>
        <taxon>Eukaryota</taxon>
        <taxon>Metazoa</taxon>
        <taxon>Ecdysozoa</taxon>
        <taxon>Nematoda</taxon>
        <taxon>Chromadorea</taxon>
        <taxon>Rhabditida</taxon>
        <taxon>Spirurina</taxon>
        <taxon>Spiruromorpha</taxon>
        <taxon>Filarioidea</taxon>
        <taxon>Onchocercidae</taxon>
        <taxon>Wuchereria</taxon>
    </lineage>
</organism>
<evidence type="ECO:0000313" key="3">
    <source>
        <dbReference type="Proteomes" id="UP000270924"/>
    </source>
</evidence>
<proteinExistence type="predicted"/>
<feature type="compositionally biased region" description="Polar residues" evidence="1">
    <location>
        <begin position="58"/>
        <end position="68"/>
    </location>
</feature>
<feature type="region of interest" description="Disordered" evidence="1">
    <location>
        <begin position="58"/>
        <end position="79"/>
    </location>
</feature>
<dbReference type="AlphaFoldDB" id="A0A3P7DMR7"/>
<dbReference type="InParanoid" id="A0A3P7DMR7"/>
<dbReference type="Proteomes" id="UP000270924">
    <property type="component" value="Unassembled WGS sequence"/>
</dbReference>
<keyword evidence="3" id="KW-1185">Reference proteome</keyword>
<name>A0A3P7DMR7_WUCBA</name>